<dbReference type="EMBL" id="JACGWJ010000095">
    <property type="protein sequence ID" value="KAL0295057.1"/>
    <property type="molecule type" value="Genomic_DNA"/>
</dbReference>
<dbReference type="InterPro" id="IPR036691">
    <property type="entry name" value="Endo/exonu/phosph_ase_sf"/>
</dbReference>
<name>A0AAW2JLV8_SESRA</name>
<dbReference type="SUPFAM" id="SSF56219">
    <property type="entry name" value="DNase I-like"/>
    <property type="match status" value="1"/>
</dbReference>
<sequence length="856" mass="99164">MSQAMIEFRECLMDAALIHLPFTGCPFTWHNCSSGSRSLWRRLDRVLVNDTWLARWPNSAYLSALPQTSDHSPLILQGAERRLTRGVFRFDNFLTSQPGFLTSVRQVWRHRIYGSEMYGVTRKLKALKYVFRAQRKVKGDLAQNVCLAKGFLEKAQGLFDEFKDDFLLQLVQWCRTVYCRAVVMEDNMLRQRAKLRWLKDGDRCSRVFFRKINATRAKMRIFQITNVAGEVLTETDQVASEFLSYYKTLLGEAQQQRVLNLEFLHPHLNIHFLRLLKQINATVLTLIPKVQTPTRVSEFRPIACCNVLYKAISKILVRRMQQVMHSLVDFSQNAFVPGRSIRTISCWRKNCSRGITKGYTFCPAIKRVFEEFAELSGLQINPGKSTVILSRAVQQERQGILTTLGFQEGCLPIKYLGVPLTASRLTVADCQPILSNITSRLAGWTHLNLSFAGRAQLLKSVLGSLHLHWASVFLLPKSIIKGIEQLMRSFLWKGNTGSGLVKVSWAQVCKPKEEGGLGIQKLSHMNIALLMKHVWRILQEDQTSIWVSWVLRYRLRNQPIWTVNISSASWSWRKLVKASFLLKEGLEYRVGDGHKFRLWTDLWHPRGPLIHHFPRGPTITGLPVESHLQAVIHQGHWCWPSASDFDIQRIMEELPPIFYQQTDCILWKPGKFNTQSVLKFLQPSSPRVGWYQLMGGKFGLPRHEFILWLAILERLSTLDRIWPLPTINSVLCGGQQRETHDHLFFHCSYTRCCLDILKCRTRFCWPNRSWQVDILWAARRWRGRHFLNQASCALLASLVYNIWRERNSRIFQNSGASAESVAFRALEEVRQKIISAHLKPSLQRLVLFRIWQIPWS</sequence>
<dbReference type="Pfam" id="PF13966">
    <property type="entry name" value="zf-RVT"/>
    <property type="match status" value="1"/>
</dbReference>
<accession>A0AAW2JLV8</accession>
<reference evidence="2" key="2">
    <citation type="journal article" date="2024" name="Plant">
        <title>Genomic evolution and insights into agronomic trait innovations of Sesamum species.</title>
        <authorList>
            <person name="Miao H."/>
            <person name="Wang L."/>
            <person name="Qu L."/>
            <person name="Liu H."/>
            <person name="Sun Y."/>
            <person name="Le M."/>
            <person name="Wang Q."/>
            <person name="Wei S."/>
            <person name="Zheng Y."/>
            <person name="Lin W."/>
            <person name="Duan Y."/>
            <person name="Cao H."/>
            <person name="Xiong S."/>
            <person name="Wang X."/>
            <person name="Wei L."/>
            <person name="Li C."/>
            <person name="Ma Q."/>
            <person name="Ju M."/>
            <person name="Zhao R."/>
            <person name="Li G."/>
            <person name="Mu C."/>
            <person name="Tian Q."/>
            <person name="Mei H."/>
            <person name="Zhang T."/>
            <person name="Gao T."/>
            <person name="Zhang H."/>
        </authorList>
    </citation>
    <scope>NUCLEOTIDE SEQUENCE</scope>
    <source>
        <strain evidence="2">G02</strain>
    </source>
</reference>
<dbReference type="AlphaFoldDB" id="A0AAW2JLV8"/>
<dbReference type="InterPro" id="IPR026960">
    <property type="entry name" value="RVT-Znf"/>
</dbReference>
<evidence type="ECO:0000259" key="1">
    <source>
        <dbReference type="Pfam" id="PF13966"/>
    </source>
</evidence>
<comment type="caution">
    <text evidence="2">The sequence shown here is derived from an EMBL/GenBank/DDBJ whole genome shotgun (WGS) entry which is preliminary data.</text>
</comment>
<dbReference type="Gene3D" id="3.60.10.10">
    <property type="entry name" value="Endonuclease/exonuclease/phosphatase"/>
    <property type="match status" value="1"/>
</dbReference>
<evidence type="ECO:0000313" key="2">
    <source>
        <dbReference type="EMBL" id="KAL0295057.1"/>
    </source>
</evidence>
<gene>
    <name evidence="2" type="ORF">Sradi_6855500</name>
</gene>
<organism evidence="2">
    <name type="scientific">Sesamum radiatum</name>
    <name type="common">Black benniseed</name>
    <dbReference type="NCBI Taxonomy" id="300843"/>
    <lineage>
        <taxon>Eukaryota</taxon>
        <taxon>Viridiplantae</taxon>
        <taxon>Streptophyta</taxon>
        <taxon>Embryophyta</taxon>
        <taxon>Tracheophyta</taxon>
        <taxon>Spermatophyta</taxon>
        <taxon>Magnoliopsida</taxon>
        <taxon>eudicotyledons</taxon>
        <taxon>Gunneridae</taxon>
        <taxon>Pentapetalae</taxon>
        <taxon>asterids</taxon>
        <taxon>lamiids</taxon>
        <taxon>Lamiales</taxon>
        <taxon>Pedaliaceae</taxon>
        <taxon>Sesamum</taxon>
    </lineage>
</organism>
<feature type="domain" description="Reverse transcriptase zinc-binding" evidence="1">
    <location>
        <begin position="672"/>
        <end position="751"/>
    </location>
</feature>
<proteinExistence type="predicted"/>
<dbReference type="PANTHER" id="PTHR33116:SF78">
    <property type="entry name" value="OS12G0587133 PROTEIN"/>
    <property type="match status" value="1"/>
</dbReference>
<dbReference type="PANTHER" id="PTHR33116">
    <property type="entry name" value="REVERSE TRANSCRIPTASE ZINC-BINDING DOMAIN-CONTAINING PROTEIN-RELATED-RELATED"/>
    <property type="match status" value="1"/>
</dbReference>
<protein>
    <recommendedName>
        <fullName evidence="1">Reverse transcriptase zinc-binding domain-containing protein</fullName>
    </recommendedName>
</protein>
<reference evidence="2" key="1">
    <citation type="submission" date="2020-06" db="EMBL/GenBank/DDBJ databases">
        <authorList>
            <person name="Li T."/>
            <person name="Hu X."/>
            <person name="Zhang T."/>
            <person name="Song X."/>
            <person name="Zhang H."/>
            <person name="Dai N."/>
            <person name="Sheng W."/>
            <person name="Hou X."/>
            <person name="Wei L."/>
        </authorList>
    </citation>
    <scope>NUCLEOTIDE SEQUENCE</scope>
    <source>
        <strain evidence="2">G02</strain>
        <tissue evidence="2">Leaf</tissue>
    </source>
</reference>